<dbReference type="SUPFAM" id="SSF48371">
    <property type="entry name" value="ARM repeat"/>
    <property type="match status" value="1"/>
</dbReference>
<organism evidence="3 4">
    <name type="scientific">Rhizophlyctis rosea</name>
    <dbReference type="NCBI Taxonomy" id="64517"/>
    <lineage>
        <taxon>Eukaryota</taxon>
        <taxon>Fungi</taxon>
        <taxon>Fungi incertae sedis</taxon>
        <taxon>Chytridiomycota</taxon>
        <taxon>Chytridiomycota incertae sedis</taxon>
        <taxon>Chytridiomycetes</taxon>
        <taxon>Rhizophlyctidales</taxon>
        <taxon>Rhizophlyctidaceae</taxon>
        <taxon>Rhizophlyctis</taxon>
    </lineage>
</organism>
<dbReference type="InterPro" id="IPR056840">
    <property type="entry name" value="HEAT_IPO9_central"/>
</dbReference>
<evidence type="ECO:0000313" key="3">
    <source>
        <dbReference type="EMBL" id="KAJ3050378.1"/>
    </source>
</evidence>
<dbReference type="Gene3D" id="1.25.10.10">
    <property type="entry name" value="Leucine-rich Repeat Variant"/>
    <property type="match status" value="1"/>
</dbReference>
<sequence>MDWPDAWNDLFDLLLHNLKAGSPDHVHGTMRVLSEFAAENLSDQNFLQVAPILIPELHRIFCAETTYSLSVRARSLVIFREYAYSLYIMEDDDIQKRYFDPVLPSWMEAFKKILDITETPPDSISIKHQTIVKLLKEFPKQMSPFINTFVGPVWNHLTHFQPRYQVERVNAPEDDDADENVDSDGQIISLDSLIYELLQFLENIQFKAAKKPQLKEMFTTAAVKGAKRGPTDFMKQLLTVTLTYMQVTTEMQERWAHDMNQFIQDDEEEAMTFNVRVAVDELLVAMVDGPFVTETLQALCIAAAALFEEGSKKRAAGDENWWKLHEAGLLALGRMSNEIVDARSELNFGFDVLQLVWHVLLEDAKCGGRP</sequence>
<dbReference type="PANTHER" id="PTHR10997">
    <property type="entry name" value="IMPORTIN-7, 8, 11"/>
    <property type="match status" value="1"/>
</dbReference>
<feature type="domain" description="Importin-9 central HEAT repeats" evidence="2">
    <location>
        <begin position="231"/>
        <end position="346"/>
    </location>
</feature>
<reference evidence="3" key="1">
    <citation type="submission" date="2020-05" db="EMBL/GenBank/DDBJ databases">
        <title>Phylogenomic resolution of chytrid fungi.</title>
        <authorList>
            <person name="Stajich J.E."/>
            <person name="Amses K."/>
            <person name="Simmons R."/>
            <person name="Seto K."/>
            <person name="Myers J."/>
            <person name="Bonds A."/>
            <person name="Quandt C.A."/>
            <person name="Barry K."/>
            <person name="Liu P."/>
            <person name="Grigoriev I."/>
            <person name="Longcore J.E."/>
            <person name="James T.Y."/>
        </authorList>
    </citation>
    <scope>NUCLEOTIDE SEQUENCE</scope>
    <source>
        <strain evidence="3">JEL0318</strain>
    </source>
</reference>
<keyword evidence="1" id="KW-0813">Transport</keyword>
<protein>
    <submittedName>
        <fullName evidence="3">Importin 9</fullName>
    </submittedName>
</protein>
<proteinExistence type="predicted"/>
<dbReference type="GO" id="GO:0006606">
    <property type="term" value="P:protein import into nucleus"/>
    <property type="evidence" value="ECO:0007669"/>
    <property type="project" value="TreeGrafter"/>
</dbReference>
<dbReference type="InterPro" id="IPR016024">
    <property type="entry name" value="ARM-type_fold"/>
</dbReference>
<evidence type="ECO:0000259" key="2">
    <source>
        <dbReference type="Pfam" id="PF25018"/>
    </source>
</evidence>
<dbReference type="GO" id="GO:0005829">
    <property type="term" value="C:cytosol"/>
    <property type="evidence" value="ECO:0007669"/>
    <property type="project" value="TreeGrafter"/>
</dbReference>
<dbReference type="Pfam" id="PF25018">
    <property type="entry name" value="HEAT_IPO9_c"/>
    <property type="match status" value="1"/>
</dbReference>
<evidence type="ECO:0000256" key="1">
    <source>
        <dbReference type="ARBA" id="ARBA00022927"/>
    </source>
</evidence>
<keyword evidence="4" id="KW-1185">Reference proteome</keyword>
<dbReference type="PANTHER" id="PTHR10997:SF9">
    <property type="entry name" value="IMPORTIN-9"/>
    <property type="match status" value="1"/>
</dbReference>
<dbReference type="InterPro" id="IPR011989">
    <property type="entry name" value="ARM-like"/>
</dbReference>
<gene>
    <name evidence="3" type="primary">IPO9</name>
    <name evidence="3" type="ORF">HK097_008669</name>
</gene>
<keyword evidence="1" id="KW-0653">Protein transport</keyword>
<dbReference type="GO" id="GO:0005635">
    <property type="term" value="C:nuclear envelope"/>
    <property type="evidence" value="ECO:0007669"/>
    <property type="project" value="TreeGrafter"/>
</dbReference>
<name>A0AAD5SBL6_9FUNG</name>
<dbReference type="EMBL" id="JADGJD010000521">
    <property type="protein sequence ID" value="KAJ3050378.1"/>
    <property type="molecule type" value="Genomic_DNA"/>
</dbReference>
<dbReference type="Proteomes" id="UP001212841">
    <property type="component" value="Unassembled WGS sequence"/>
</dbReference>
<accession>A0AAD5SBL6</accession>
<comment type="caution">
    <text evidence="3">The sequence shown here is derived from an EMBL/GenBank/DDBJ whole genome shotgun (WGS) entry which is preliminary data.</text>
</comment>
<evidence type="ECO:0000313" key="4">
    <source>
        <dbReference type="Proteomes" id="UP001212841"/>
    </source>
</evidence>
<dbReference type="AlphaFoldDB" id="A0AAD5SBL6"/>